<evidence type="ECO:0000313" key="3">
    <source>
        <dbReference type="EMBL" id="MFC7339338.1"/>
    </source>
</evidence>
<dbReference type="InterPro" id="IPR018773">
    <property type="entry name" value="MeTrfase_reg_dom_prd"/>
</dbReference>
<dbReference type="InterPro" id="IPR029063">
    <property type="entry name" value="SAM-dependent_MTases_sf"/>
</dbReference>
<organism evidence="3 4">
    <name type="scientific">Haloferula chungangensis</name>
    <dbReference type="NCBI Taxonomy" id="1048331"/>
    <lineage>
        <taxon>Bacteria</taxon>
        <taxon>Pseudomonadati</taxon>
        <taxon>Verrucomicrobiota</taxon>
        <taxon>Verrucomicrobiia</taxon>
        <taxon>Verrucomicrobiales</taxon>
        <taxon>Verrucomicrobiaceae</taxon>
        <taxon>Haloferula</taxon>
    </lineage>
</organism>
<dbReference type="RefSeq" id="WP_379715963.1">
    <property type="nucleotide sequence ID" value="NZ_JBHTBS010000015.1"/>
</dbReference>
<gene>
    <name evidence="3" type="ORF">ACFQY0_19255</name>
</gene>
<evidence type="ECO:0000259" key="2">
    <source>
        <dbReference type="Pfam" id="PF13847"/>
    </source>
</evidence>
<reference evidence="4" key="1">
    <citation type="journal article" date="2019" name="Int. J. Syst. Evol. Microbiol.">
        <title>The Global Catalogue of Microorganisms (GCM) 10K type strain sequencing project: providing services to taxonomists for standard genome sequencing and annotation.</title>
        <authorList>
            <consortium name="The Broad Institute Genomics Platform"/>
            <consortium name="The Broad Institute Genome Sequencing Center for Infectious Disease"/>
            <person name="Wu L."/>
            <person name="Ma J."/>
        </authorList>
    </citation>
    <scope>NUCLEOTIDE SEQUENCE [LARGE SCALE GENOMIC DNA]</scope>
    <source>
        <strain evidence="4">CGMCC 4.1467</strain>
    </source>
</reference>
<dbReference type="SUPFAM" id="SSF53335">
    <property type="entry name" value="S-adenosyl-L-methionine-dependent methyltransferases"/>
    <property type="match status" value="1"/>
</dbReference>
<dbReference type="Pfam" id="PF13847">
    <property type="entry name" value="Methyltransf_31"/>
    <property type="match status" value="1"/>
</dbReference>
<name>A0ABW2LCE6_9BACT</name>
<dbReference type="GO" id="GO:0008168">
    <property type="term" value="F:methyltransferase activity"/>
    <property type="evidence" value="ECO:0007669"/>
    <property type="project" value="UniProtKB-KW"/>
</dbReference>
<feature type="domain" description="Methyltransferase" evidence="2">
    <location>
        <begin position="44"/>
        <end position="166"/>
    </location>
</feature>
<dbReference type="Proteomes" id="UP001596472">
    <property type="component" value="Unassembled WGS sequence"/>
</dbReference>
<evidence type="ECO:0000259" key="1">
    <source>
        <dbReference type="Pfam" id="PF10119"/>
    </source>
</evidence>
<dbReference type="InterPro" id="IPR025714">
    <property type="entry name" value="Methyltranfer_dom"/>
</dbReference>
<protein>
    <submittedName>
        <fullName evidence="3">Methyltransferase domain-containing protein</fullName>
    </submittedName>
</protein>
<dbReference type="Pfam" id="PF10119">
    <property type="entry name" value="MethyTransf_Reg"/>
    <property type="match status" value="1"/>
</dbReference>
<dbReference type="GO" id="GO:0032259">
    <property type="term" value="P:methylation"/>
    <property type="evidence" value="ECO:0007669"/>
    <property type="project" value="UniProtKB-KW"/>
</dbReference>
<dbReference type="EMBL" id="JBHTBS010000015">
    <property type="protein sequence ID" value="MFC7339338.1"/>
    <property type="molecule type" value="Genomic_DNA"/>
</dbReference>
<proteinExistence type="predicted"/>
<dbReference type="CDD" id="cd02440">
    <property type="entry name" value="AdoMet_MTases"/>
    <property type="match status" value="1"/>
</dbReference>
<dbReference type="Gene3D" id="3.40.50.150">
    <property type="entry name" value="Vaccinia Virus protein VP39"/>
    <property type="match status" value="1"/>
</dbReference>
<evidence type="ECO:0000313" key="4">
    <source>
        <dbReference type="Proteomes" id="UP001596472"/>
    </source>
</evidence>
<sequence>MSDPVRELYSEHRYPALSHAEAHPAVLCASARCAGVVSPALPESCRVLEIGCASGHHLLPLAAAYPESQFVGIDFSDTAIRTATRIARETGLENIRFEHADLCDWQPGEEKFDYIIAHGMLSWITDPAKEALLELVSNTLAPDGVACLSYNTLPGWSLRQEAAAMVKALPRLTPEGGKLEALLEKLATTASISPSAHARDLAAIFEDMRRKGSEILRFDELAPINDPLHFSQVIHWAGQKHLRYLSESSLPENLPPKLAPETLTHLQPIAGDPVLLQQTLDLLSGRTHRCSLFCHADCEMDLATTAAVTLHFSARLLEPSLPREAITGELVEIFHASLTAASPSARSVRTIMEECAKRLGNRWDPAQAAKAIASWLYQAARLGWVELRADETLIEPVPPERPQLSPLNRAFAGAELPLVDAFHQSCHFPVGHQAIVKALDGSRNREELATFAKEQAPDLHFDPWLVHLSARGLFRE</sequence>
<keyword evidence="3" id="KW-0808">Transferase</keyword>
<comment type="caution">
    <text evidence="3">The sequence shown here is derived from an EMBL/GenBank/DDBJ whole genome shotgun (WGS) entry which is preliminary data.</text>
</comment>
<accession>A0ABW2LCE6</accession>
<feature type="domain" description="Methyltransferase regulatory" evidence="1">
    <location>
        <begin position="216"/>
        <end position="295"/>
    </location>
</feature>
<dbReference type="InterPro" id="IPR050723">
    <property type="entry name" value="CFA/CMAS"/>
</dbReference>
<dbReference type="PANTHER" id="PTHR43667">
    <property type="entry name" value="CYCLOPROPANE-FATTY-ACYL-PHOSPHOLIPID SYNTHASE"/>
    <property type="match status" value="1"/>
</dbReference>
<keyword evidence="3" id="KW-0489">Methyltransferase</keyword>
<keyword evidence="4" id="KW-1185">Reference proteome</keyword>
<dbReference type="PANTHER" id="PTHR43667:SF2">
    <property type="entry name" value="FATTY ACID C-METHYL TRANSFERASE"/>
    <property type="match status" value="1"/>
</dbReference>